<keyword evidence="3" id="KW-1185">Reference proteome</keyword>
<dbReference type="InterPro" id="IPR058929">
    <property type="entry name" value="Ig_halo"/>
</dbReference>
<protein>
    <recommendedName>
        <fullName evidence="1">Ig-like domain-containing protein</fullName>
    </recommendedName>
</protein>
<dbReference type="PROSITE" id="PS51257">
    <property type="entry name" value="PROKAR_LIPOPROTEIN"/>
    <property type="match status" value="1"/>
</dbReference>
<feature type="domain" description="Ig-like" evidence="1">
    <location>
        <begin position="45"/>
        <end position="123"/>
    </location>
</feature>
<dbReference type="Pfam" id="PF25942">
    <property type="entry name" value="Ig_halo"/>
    <property type="match status" value="1"/>
</dbReference>
<evidence type="ECO:0000313" key="2">
    <source>
        <dbReference type="EMBL" id="GAA5043784.1"/>
    </source>
</evidence>
<dbReference type="GeneID" id="68611456"/>
<dbReference type="EMBL" id="BAABKX010000001">
    <property type="protein sequence ID" value="GAA5043784.1"/>
    <property type="molecule type" value="Genomic_DNA"/>
</dbReference>
<dbReference type="RefSeq" id="WP_227775688.1">
    <property type="nucleotide sequence ID" value="NZ_BAABKX010000001.1"/>
</dbReference>
<dbReference type="AlphaFoldDB" id="A0AAV3UDH9"/>
<sequence>MKRRRFAALLGLAGGLSGCVGFLRSDGPPANPVSLRVRNYFDSRRAITVTVHGLDSDEAYESEFSLWPGWVGTRRNVLKAGRYEVRVEVDNGMWRVAEWDMWGCETNTILVDVGMDGIGITATCQKSDKIYRTTS</sequence>
<gene>
    <name evidence="2" type="ORF">GCM10025751_09030</name>
</gene>
<organism evidence="2 3">
    <name type="scientific">Haladaptatus pallidirubidus</name>
    <dbReference type="NCBI Taxonomy" id="1008152"/>
    <lineage>
        <taxon>Archaea</taxon>
        <taxon>Methanobacteriati</taxon>
        <taxon>Methanobacteriota</taxon>
        <taxon>Stenosarchaea group</taxon>
        <taxon>Halobacteria</taxon>
        <taxon>Halobacteriales</taxon>
        <taxon>Haladaptataceae</taxon>
        <taxon>Haladaptatus</taxon>
    </lineage>
</organism>
<reference evidence="2 3" key="1">
    <citation type="journal article" date="2019" name="Int. J. Syst. Evol. Microbiol.">
        <title>The Global Catalogue of Microorganisms (GCM) 10K type strain sequencing project: providing services to taxonomists for standard genome sequencing and annotation.</title>
        <authorList>
            <consortium name="The Broad Institute Genomics Platform"/>
            <consortium name="The Broad Institute Genome Sequencing Center for Infectious Disease"/>
            <person name="Wu L."/>
            <person name="Ma J."/>
        </authorList>
    </citation>
    <scope>NUCLEOTIDE SEQUENCE [LARGE SCALE GENOMIC DNA]</scope>
    <source>
        <strain evidence="2 3">JCM 17504</strain>
    </source>
</reference>
<dbReference type="Proteomes" id="UP001501729">
    <property type="component" value="Unassembled WGS sequence"/>
</dbReference>
<accession>A0AAV3UDH9</accession>
<evidence type="ECO:0000313" key="3">
    <source>
        <dbReference type="Proteomes" id="UP001501729"/>
    </source>
</evidence>
<evidence type="ECO:0000259" key="1">
    <source>
        <dbReference type="Pfam" id="PF25942"/>
    </source>
</evidence>
<name>A0AAV3UDH9_9EURY</name>
<comment type="caution">
    <text evidence="2">The sequence shown here is derived from an EMBL/GenBank/DDBJ whole genome shotgun (WGS) entry which is preliminary data.</text>
</comment>
<proteinExistence type="predicted"/>